<dbReference type="PANTHER" id="PTHR43369:SF2">
    <property type="entry name" value="PHOSPHORIBOSYLGLYCINAMIDE FORMYLTRANSFERASE"/>
    <property type="match status" value="1"/>
</dbReference>
<dbReference type="CDD" id="cd08645">
    <property type="entry name" value="FMT_core_GART"/>
    <property type="match status" value="1"/>
</dbReference>
<dbReference type="NCBIfam" id="TIGR00639">
    <property type="entry name" value="PurN"/>
    <property type="match status" value="1"/>
</dbReference>
<dbReference type="RefSeq" id="WP_213355763.1">
    <property type="nucleotide sequence ID" value="NZ_JAHBGB010000044.1"/>
</dbReference>
<evidence type="ECO:0000313" key="6">
    <source>
        <dbReference type="EMBL" id="MFD2143194.1"/>
    </source>
</evidence>
<comment type="caution">
    <text evidence="6">The sequence shown here is derived from an EMBL/GenBank/DDBJ whole genome shotgun (WGS) entry which is preliminary data.</text>
</comment>
<dbReference type="PANTHER" id="PTHR43369">
    <property type="entry name" value="PHOSPHORIBOSYLGLYCINAMIDE FORMYLTRANSFERASE"/>
    <property type="match status" value="1"/>
</dbReference>
<comment type="function">
    <text evidence="4">Catalyzes the transfer of a formyl group from 10-formyltetrahydrofolate to 5-phospho-ribosyl-glycinamide (GAR), producing 5-phospho-ribosyl-N-formylglycinamide (FGAR) and tetrahydrofolate.</text>
</comment>
<dbReference type="HAMAP" id="MF_01930">
    <property type="entry name" value="PurN"/>
    <property type="match status" value="1"/>
</dbReference>
<feature type="binding site" evidence="4">
    <location>
        <position position="73"/>
    </location>
    <ligand>
        <name>(6R)-10-formyltetrahydrofolate</name>
        <dbReference type="ChEBI" id="CHEBI:195366"/>
    </ligand>
</feature>
<accession>A0ABW4Z3U3</accession>
<feature type="site" description="Raises pKa of active site His" evidence="4">
    <location>
        <position position="153"/>
    </location>
</feature>
<organism evidence="6 7">
    <name type="scientific">Ancylobacter oerskovii</name>
    <dbReference type="NCBI Taxonomy" id="459519"/>
    <lineage>
        <taxon>Bacteria</taxon>
        <taxon>Pseudomonadati</taxon>
        <taxon>Pseudomonadota</taxon>
        <taxon>Alphaproteobacteria</taxon>
        <taxon>Hyphomicrobiales</taxon>
        <taxon>Xanthobacteraceae</taxon>
        <taxon>Ancylobacter</taxon>
    </lineage>
</organism>
<evidence type="ECO:0000256" key="2">
    <source>
        <dbReference type="ARBA" id="ARBA00022679"/>
    </source>
</evidence>
<dbReference type="EC" id="2.1.2.2" evidence="4"/>
<dbReference type="InterPro" id="IPR002376">
    <property type="entry name" value="Formyl_transf_N"/>
</dbReference>
<feature type="domain" description="Formyl transferase N-terminal" evidence="5">
    <location>
        <begin position="5"/>
        <end position="190"/>
    </location>
</feature>
<reference evidence="7" key="1">
    <citation type="journal article" date="2019" name="Int. J. Syst. Evol. Microbiol.">
        <title>The Global Catalogue of Microorganisms (GCM) 10K type strain sequencing project: providing services to taxonomists for standard genome sequencing and annotation.</title>
        <authorList>
            <consortium name="The Broad Institute Genomics Platform"/>
            <consortium name="The Broad Institute Genome Sequencing Center for Infectious Disease"/>
            <person name="Wu L."/>
            <person name="Ma J."/>
        </authorList>
    </citation>
    <scope>NUCLEOTIDE SEQUENCE [LARGE SCALE GENOMIC DNA]</scope>
    <source>
        <strain evidence="7">CCM 7435</strain>
    </source>
</reference>
<evidence type="ECO:0000259" key="5">
    <source>
        <dbReference type="Pfam" id="PF00551"/>
    </source>
</evidence>
<feature type="binding site" evidence="4">
    <location>
        <begin position="98"/>
        <end position="101"/>
    </location>
    <ligand>
        <name>(6R)-10-formyltetrahydrofolate</name>
        <dbReference type="ChEBI" id="CHEBI:195366"/>
    </ligand>
</feature>
<comment type="catalytic activity">
    <reaction evidence="4">
        <text>N(1)-(5-phospho-beta-D-ribosyl)glycinamide + (6R)-10-formyltetrahydrofolate = N(2)-formyl-N(1)-(5-phospho-beta-D-ribosyl)glycinamide + (6S)-5,6,7,8-tetrahydrofolate + H(+)</text>
        <dbReference type="Rhea" id="RHEA:15053"/>
        <dbReference type="ChEBI" id="CHEBI:15378"/>
        <dbReference type="ChEBI" id="CHEBI:57453"/>
        <dbReference type="ChEBI" id="CHEBI:143788"/>
        <dbReference type="ChEBI" id="CHEBI:147286"/>
        <dbReference type="ChEBI" id="CHEBI:195366"/>
        <dbReference type="EC" id="2.1.2.2"/>
    </reaction>
</comment>
<evidence type="ECO:0000256" key="1">
    <source>
        <dbReference type="ARBA" id="ARBA00005054"/>
    </source>
</evidence>
<evidence type="ECO:0000313" key="7">
    <source>
        <dbReference type="Proteomes" id="UP001597299"/>
    </source>
</evidence>
<proteinExistence type="inferred from homology"/>
<evidence type="ECO:0000256" key="3">
    <source>
        <dbReference type="ARBA" id="ARBA00022755"/>
    </source>
</evidence>
<evidence type="ECO:0000256" key="4">
    <source>
        <dbReference type="HAMAP-Rule" id="MF_01930"/>
    </source>
</evidence>
<sequence>MSRPRIAVLISGRGSNMMSLIEAAAAPGFPGEIACVISNRPEAHGLARAQAAGIPARAIDHTAFRDPSGKPDRAAFDAVLDATLEAEQIDLVCLAGFMRLLTPGFTRKWQGRMINIHPALLPSFKGLHTHERALAEGVKIHGCTVHFVTPEMDVGPIIMQAAVPVLEGDTPEALGARVLAQEHVIYPAALRLVCEGRARIEDNVVRVDEFELAGHALVVPPPAG</sequence>
<keyword evidence="7" id="KW-1185">Reference proteome</keyword>
<dbReference type="SUPFAM" id="SSF53328">
    <property type="entry name" value="Formyltransferase"/>
    <property type="match status" value="1"/>
</dbReference>
<dbReference type="Proteomes" id="UP001597299">
    <property type="component" value="Unassembled WGS sequence"/>
</dbReference>
<dbReference type="Gene3D" id="3.40.50.170">
    <property type="entry name" value="Formyl transferase, N-terminal domain"/>
    <property type="match status" value="1"/>
</dbReference>
<feature type="binding site" evidence="4">
    <location>
        <position position="115"/>
    </location>
    <ligand>
        <name>(6R)-10-formyltetrahydrofolate</name>
        <dbReference type="ChEBI" id="CHEBI:195366"/>
    </ligand>
</feature>
<feature type="active site" description="Proton donor" evidence="4">
    <location>
        <position position="117"/>
    </location>
</feature>
<dbReference type="GO" id="GO:0004644">
    <property type="term" value="F:phosphoribosylglycinamide formyltransferase activity"/>
    <property type="evidence" value="ECO:0007669"/>
    <property type="project" value="UniProtKB-EC"/>
</dbReference>
<name>A0ABW4Z3U3_9HYPH</name>
<comment type="pathway">
    <text evidence="1 4">Purine metabolism; IMP biosynthesis via de novo pathway; N(2)-formyl-N(1)-(5-phospho-D-ribosyl)glycinamide from N(1)-(5-phospho-D-ribosyl)glycinamide (10-formyl THF route): step 1/1.</text>
</comment>
<feature type="binding site" evidence="4">
    <location>
        <begin position="14"/>
        <end position="16"/>
    </location>
    <ligand>
        <name>N(1)-(5-phospho-beta-D-ribosyl)glycinamide</name>
        <dbReference type="ChEBI" id="CHEBI:143788"/>
    </ligand>
</feature>
<keyword evidence="3 4" id="KW-0658">Purine biosynthesis</keyword>
<dbReference type="Pfam" id="PF00551">
    <property type="entry name" value="Formyl_trans_N"/>
    <property type="match status" value="1"/>
</dbReference>
<dbReference type="EMBL" id="JBHUHD010000001">
    <property type="protein sequence ID" value="MFD2143194.1"/>
    <property type="molecule type" value="Genomic_DNA"/>
</dbReference>
<gene>
    <name evidence="4 6" type="primary">purN</name>
    <name evidence="6" type="ORF">ACFSNC_22540</name>
</gene>
<protein>
    <recommendedName>
        <fullName evidence="4">Phosphoribosylglycinamide formyltransferase</fullName>
        <ecNumber evidence="4">2.1.2.2</ecNumber>
    </recommendedName>
    <alternativeName>
        <fullName evidence="4">5'-phosphoribosylglycinamide transformylase</fullName>
    </alternativeName>
    <alternativeName>
        <fullName evidence="4">GAR transformylase</fullName>
        <shortName evidence="4">GART</shortName>
    </alternativeName>
</protein>
<dbReference type="InterPro" id="IPR004607">
    <property type="entry name" value="GART"/>
</dbReference>
<comment type="similarity">
    <text evidence="4">Belongs to the GART family.</text>
</comment>
<keyword evidence="2 4" id="KW-0808">Transferase</keyword>
<dbReference type="InterPro" id="IPR036477">
    <property type="entry name" value="Formyl_transf_N_sf"/>
</dbReference>